<proteinExistence type="inferred from homology"/>
<dbReference type="GO" id="GO:0008381">
    <property type="term" value="F:mechanosensitive monoatomic ion channel activity"/>
    <property type="evidence" value="ECO:0007669"/>
    <property type="project" value="InterPro"/>
</dbReference>
<dbReference type="Proteomes" id="UP000002743">
    <property type="component" value="Chromosome"/>
</dbReference>
<dbReference type="PANTHER" id="PTHR30460:SF0">
    <property type="entry name" value="MODERATE CONDUCTANCE MECHANOSENSITIVE CHANNEL YBIO"/>
    <property type="match status" value="1"/>
</dbReference>
<feature type="transmembrane region" description="Helical" evidence="7">
    <location>
        <begin position="22"/>
        <end position="40"/>
    </location>
</feature>
<dbReference type="eggNOG" id="COG0668">
    <property type="taxonomic scope" value="Bacteria"/>
</dbReference>
<keyword evidence="3" id="KW-1003">Cell membrane</keyword>
<dbReference type="InterPro" id="IPR049142">
    <property type="entry name" value="MS_channel_1st"/>
</dbReference>
<dbReference type="Gene3D" id="3.30.70.100">
    <property type="match status" value="1"/>
</dbReference>
<feature type="domain" description="Mechanosensitive ion channel transmembrane helices 2/3" evidence="9">
    <location>
        <begin position="75"/>
        <end position="115"/>
    </location>
</feature>
<dbReference type="Gene3D" id="2.30.30.60">
    <property type="match status" value="1"/>
</dbReference>
<organism evidence="10 11">
    <name type="scientific">Methylovorus glucosotrophus (strain SIP3-4)</name>
    <dbReference type="NCBI Taxonomy" id="582744"/>
    <lineage>
        <taxon>Bacteria</taxon>
        <taxon>Pseudomonadati</taxon>
        <taxon>Pseudomonadota</taxon>
        <taxon>Betaproteobacteria</taxon>
        <taxon>Nitrosomonadales</taxon>
        <taxon>Methylophilaceae</taxon>
        <taxon>Methylovorus</taxon>
    </lineage>
</organism>
<gene>
    <name evidence="10" type="ordered locus">Msip34_2765</name>
</gene>
<dbReference type="SUPFAM" id="SSF50182">
    <property type="entry name" value="Sm-like ribonucleoproteins"/>
    <property type="match status" value="1"/>
</dbReference>
<evidence type="ECO:0000313" key="10">
    <source>
        <dbReference type="EMBL" id="ACT52002.1"/>
    </source>
</evidence>
<dbReference type="PANTHER" id="PTHR30460">
    <property type="entry name" value="MODERATE CONDUCTANCE MECHANOSENSITIVE CHANNEL YBIO"/>
    <property type="match status" value="1"/>
</dbReference>
<dbReference type="InterPro" id="IPR011066">
    <property type="entry name" value="MscS_channel_C_sf"/>
</dbReference>
<keyword evidence="4 7" id="KW-0812">Transmembrane</keyword>
<protein>
    <submittedName>
        <fullName evidence="10">MscS Mechanosensitive ion channel</fullName>
    </submittedName>
</protein>
<reference evidence="11" key="1">
    <citation type="submission" date="2009-07" db="EMBL/GenBank/DDBJ databases">
        <title>Complete sequence of chromosome of Methylovorus sp. SIP3-4.</title>
        <authorList>
            <person name="Lucas S."/>
            <person name="Copeland A."/>
            <person name="Lapidus A."/>
            <person name="Glavina del Rio T."/>
            <person name="Tice H."/>
            <person name="Bruce D."/>
            <person name="Goodwin L."/>
            <person name="Pitluck S."/>
            <person name="Clum A."/>
            <person name="Larimer F."/>
            <person name="Land M."/>
            <person name="Hauser L."/>
            <person name="Kyrpides N."/>
            <person name="Mikhailova N."/>
            <person name="Kayluzhnaya M."/>
            <person name="Chistoserdova L."/>
        </authorList>
    </citation>
    <scope>NUCLEOTIDE SEQUENCE [LARGE SCALE GENOMIC DNA]</scope>
    <source>
        <strain evidence="11">SIP3-4</strain>
    </source>
</reference>
<dbReference type="InterPro" id="IPR011014">
    <property type="entry name" value="MscS_channel_TM-2"/>
</dbReference>
<dbReference type="Pfam" id="PF21088">
    <property type="entry name" value="MS_channel_1st"/>
    <property type="match status" value="1"/>
</dbReference>
<sequence>MEHYLIQLGIEDFQKFWEIAKVFLKIVLILAIAWLAMRVINRMLLALKTHLLTHAQDNPEEIKRVQTLGRVFRYIATVLISVITIMEILNELGVSIAPILAAAGVVGVAVGFGAQSLIKDYFTGFFLLLENQIRQGDVVDAGGKSGFVEEVTLRYIKLRDYDGNVHFIPNGVISTVTNMSRTFAFSVIDVRVAFRENVETVMTLMREVAHDLKADPDFNQKILDDLEMAGVDRWDDSAVIIKCRFKVLPLEQWTVRREYLKRLKHAFDDVGIEIPYPHLTISAGQMRGENSPAMDSMN</sequence>
<evidence type="ECO:0000256" key="7">
    <source>
        <dbReference type="SAM" id="Phobius"/>
    </source>
</evidence>
<evidence type="ECO:0000259" key="8">
    <source>
        <dbReference type="Pfam" id="PF00924"/>
    </source>
</evidence>
<dbReference type="AlphaFoldDB" id="C6XBN2"/>
<dbReference type="Gene3D" id="1.10.287.1260">
    <property type="match status" value="1"/>
</dbReference>
<dbReference type="InterPro" id="IPR045276">
    <property type="entry name" value="YbiO_bact"/>
</dbReference>
<dbReference type="InterPro" id="IPR006685">
    <property type="entry name" value="MscS_channel_2nd"/>
</dbReference>
<comment type="subcellular location">
    <subcellularLocation>
        <location evidence="1">Cell membrane</location>
        <topology evidence="1">Multi-pass membrane protein</topology>
    </subcellularLocation>
</comment>
<evidence type="ECO:0000256" key="3">
    <source>
        <dbReference type="ARBA" id="ARBA00022475"/>
    </source>
</evidence>
<dbReference type="FunFam" id="2.30.30.60:FF:000001">
    <property type="entry name" value="MscS Mechanosensitive ion channel"/>
    <property type="match status" value="1"/>
</dbReference>
<feature type="transmembrane region" description="Helical" evidence="7">
    <location>
        <begin position="95"/>
        <end position="118"/>
    </location>
</feature>
<keyword evidence="6 7" id="KW-0472">Membrane</keyword>
<feature type="domain" description="Mechanosensitive ion channel MscS" evidence="8">
    <location>
        <begin position="117"/>
        <end position="181"/>
    </location>
</feature>
<name>C6XBN2_METGS</name>
<feature type="transmembrane region" description="Helical" evidence="7">
    <location>
        <begin position="71"/>
        <end position="89"/>
    </location>
</feature>
<comment type="similarity">
    <text evidence="2">Belongs to the MscS (TC 1.A.23) family.</text>
</comment>
<dbReference type="Pfam" id="PF00924">
    <property type="entry name" value="MS_channel_2nd"/>
    <property type="match status" value="1"/>
</dbReference>
<dbReference type="STRING" id="582744.Msip34_2765"/>
<dbReference type="EMBL" id="CP001674">
    <property type="protein sequence ID" value="ACT52002.1"/>
    <property type="molecule type" value="Genomic_DNA"/>
</dbReference>
<evidence type="ECO:0000256" key="5">
    <source>
        <dbReference type="ARBA" id="ARBA00022989"/>
    </source>
</evidence>
<dbReference type="SUPFAM" id="SSF82861">
    <property type="entry name" value="Mechanosensitive channel protein MscS (YggB), transmembrane region"/>
    <property type="match status" value="1"/>
</dbReference>
<dbReference type="KEGG" id="mei:Msip34_2765"/>
<evidence type="ECO:0000259" key="9">
    <source>
        <dbReference type="Pfam" id="PF21088"/>
    </source>
</evidence>
<evidence type="ECO:0000256" key="4">
    <source>
        <dbReference type="ARBA" id="ARBA00022692"/>
    </source>
</evidence>
<dbReference type="InterPro" id="IPR010920">
    <property type="entry name" value="LSM_dom_sf"/>
</dbReference>
<dbReference type="HOGENOM" id="CLU_037945_8_0_4"/>
<keyword evidence="5 7" id="KW-1133">Transmembrane helix</keyword>
<dbReference type="OrthoDB" id="6500477at2"/>
<reference evidence="10 11" key="2">
    <citation type="journal article" date="2011" name="J. Bacteriol.">
        <title>Genomes of three methylotrophs from a single niche uncover genetic and metabolic divergence of Methylophilaceae.</title>
        <authorList>
            <person name="Lapidus A."/>
            <person name="Clum A."/>
            <person name="Labutti K."/>
            <person name="Kaluzhnaya M.G."/>
            <person name="Lim S."/>
            <person name="Beck D.A."/>
            <person name="Glavina Del Rio T."/>
            <person name="Nolan M."/>
            <person name="Mavromatis K."/>
            <person name="Huntemann M."/>
            <person name="Lucas S."/>
            <person name="Lidstrom M.E."/>
            <person name="Ivanova N."/>
            <person name="Chistoserdova L."/>
        </authorList>
    </citation>
    <scope>NUCLEOTIDE SEQUENCE [LARGE SCALE GENOMIC DNA]</scope>
    <source>
        <strain evidence="10 11">SIP3-4</strain>
    </source>
</reference>
<accession>C6XBN2</accession>
<keyword evidence="11" id="KW-1185">Reference proteome</keyword>
<evidence type="ECO:0000256" key="2">
    <source>
        <dbReference type="ARBA" id="ARBA00008017"/>
    </source>
</evidence>
<dbReference type="GO" id="GO:0005886">
    <property type="term" value="C:plasma membrane"/>
    <property type="evidence" value="ECO:0007669"/>
    <property type="project" value="UniProtKB-SubCell"/>
</dbReference>
<dbReference type="SUPFAM" id="SSF82689">
    <property type="entry name" value="Mechanosensitive channel protein MscS (YggB), C-terminal domain"/>
    <property type="match status" value="1"/>
</dbReference>
<dbReference type="InterPro" id="IPR023408">
    <property type="entry name" value="MscS_beta-dom_sf"/>
</dbReference>
<evidence type="ECO:0000313" key="11">
    <source>
        <dbReference type="Proteomes" id="UP000002743"/>
    </source>
</evidence>
<evidence type="ECO:0000256" key="1">
    <source>
        <dbReference type="ARBA" id="ARBA00004651"/>
    </source>
</evidence>
<dbReference type="RefSeq" id="WP_015831205.1">
    <property type="nucleotide sequence ID" value="NC_012969.1"/>
</dbReference>
<evidence type="ECO:0000256" key="6">
    <source>
        <dbReference type="ARBA" id="ARBA00023136"/>
    </source>
</evidence>